<accession>A0A1Y2EZK1</accession>
<evidence type="ECO:0000256" key="1">
    <source>
        <dbReference type="SAM" id="Phobius"/>
    </source>
</evidence>
<evidence type="ECO:0000313" key="3">
    <source>
        <dbReference type="Proteomes" id="UP000193467"/>
    </source>
</evidence>
<sequence>MRRLLRWAQTTFLAVAYVVYQFTVCAGFCVLLTILPAWVAWHTTAAVGSLLWHLVGRDAVAIASALLHHDYRTRTPKDVAVSHLIHLTRQHSAVLNDLVYCQGRMAALEQAFTVRYRAPPSFLSGVRTGTSAWISLHSEAPSTRLAAAREVARFCSSSFRPPNPTSSAHPHLTRPALLSLGSSLLPTPLILLDSHLNSHGILSLPDFAPHLARLFLITLDLHYLSLAQSLTGGESMRPISGAECEGIEQGKALLAFAGSVEALEMDSVGRPCPELAMAGLKLIKMGARVEMLGREERRVDARREEGLLLLLCRWKEEKEGKRSGKWHCSRCW</sequence>
<dbReference type="AlphaFoldDB" id="A0A1Y2EZK1"/>
<reference evidence="2 3" key="1">
    <citation type="submission" date="2016-07" db="EMBL/GenBank/DDBJ databases">
        <title>Pervasive Adenine N6-methylation of Active Genes in Fungi.</title>
        <authorList>
            <consortium name="DOE Joint Genome Institute"/>
            <person name="Mondo S.J."/>
            <person name="Dannebaum R.O."/>
            <person name="Kuo R.C."/>
            <person name="Labutti K."/>
            <person name="Haridas S."/>
            <person name="Kuo A."/>
            <person name="Salamov A."/>
            <person name="Ahrendt S.R."/>
            <person name="Lipzen A."/>
            <person name="Sullivan W."/>
            <person name="Andreopoulos W.B."/>
            <person name="Clum A."/>
            <person name="Lindquist E."/>
            <person name="Daum C."/>
            <person name="Ramamoorthy G.K."/>
            <person name="Gryganskyi A."/>
            <person name="Culley D."/>
            <person name="Magnuson J.K."/>
            <person name="James T.Y."/>
            <person name="O'Malley M.A."/>
            <person name="Stajich J.E."/>
            <person name="Spatafora J.W."/>
            <person name="Visel A."/>
            <person name="Grigoriev I.V."/>
        </authorList>
    </citation>
    <scope>NUCLEOTIDE SEQUENCE [LARGE SCALE GENOMIC DNA]</scope>
    <source>
        <strain evidence="2 3">62-1032</strain>
    </source>
</reference>
<protein>
    <submittedName>
        <fullName evidence="2">Uncharacterized protein</fullName>
    </submittedName>
</protein>
<comment type="caution">
    <text evidence="2">The sequence shown here is derived from an EMBL/GenBank/DDBJ whole genome shotgun (WGS) entry which is preliminary data.</text>
</comment>
<proteinExistence type="predicted"/>
<dbReference type="EMBL" id="MCGR01000034">
    <property type="protein sequence ID" value="ORY76546.1"/>
    <property type="molecule type" value="Genomic_DNA"/>
</dbReference>
<keyword evidence="1" id="KW-0812">Transmembrane</keyword>
<keyword evidence="1" id="KW-0472">Membrane</keyword>
<gene>
    <name evidence="2" type="ORF">BCR35DRAFT_305794</name>
</gene>
<dbReference type="InParanoid" id="A0A1Y2EZK1"/>
<organism evidence="2 3">
    <name type="scientific">Leucosporidium creatinivorum</name>
    <dbReference type="NCBI Taxonomy" id="106004"/>
    <lineage>
        <taxon>Eukaryota</taxon>
        <taxon>Fungi</taxon>
        <taxon>Dikarya</taxon>
        <taxon>Basidiomycota</taxon>
        <taxon>Pucciniomycotina</taxon>
        <taxon>Microbotryomycetes</taxon>
        <taxon>Leucosporidiales</taxon>
        <taxon>Leucosporidium</taxon>
    </lineage>
</organism>
<dbReference type="Proteomes" id="UP000193467">
    <property type="component" value="Unassembled WGS sequence"/>
</dbReference>
<evidence type="ECO:0000313" key="2">
    <source>
        <dbReference type="EMBL" id="ORY76546.1"/>
    </source>
</evidence>
<name>A0A1Y2EZK1_9BASI</name>
<feature type="transmembrane region" description="Helical" evidence="1">
    <location>
        <begin position="12"/>
        <end position="38"/>
    </location>
</feature>
<keyword evidence="3" id="KW-1185">Reference proteome</keyword>
<keyword evidence="1" id="KW-1133">Transmembrane helix</keyword>